<feature type="transmembrane region" description="Helical" evidence="1">
    <location>
        <begin position="119"/>
        <end position="136"/>
    </location>
</feature>
<feature type="transmembrane region" description="Helical" evidence="1">
    <location>
        <begin position="148"/>
        <end position="170"/>
    </location>
</feature>
<keyword evidence="1" id="KW-0812">Transmembrane</keyword>
<evidence type="ECO:0000259" key="2">
    <source>
        <dbReference type="Pfam" id="PF04892"/>
    </source>
</evidence>
<dbReference type="InterPro" id="IPR006976">
    <property type="entry name" value="VanZ-like"/>
</dbReference>
<dbReference type="PANTHER" id="PTHR36834:SF2">
    <property type="entry name" value="MEMBRANE PROTEIN"/>
    <property type="match status" value="1"/>
</dbReference>
<reference evidence="3 4" key="1">
    <citation type="submission" date="2020-03" db="EMBL/GenBank/DDBJ databases">
        <title>Vagococcus sp. nov., isolated from beetles.</title>
        <authorList>
            <person name="Hyun D.-W."/>
            <person name="Bae J.-W."/>
        </authorList>
    </citation>
    <scope>NUCLEOTIDE SEQUENCE [LARGE SCALE GENOMIC DNA]</scope>
    <source>
        <strain evidence="3 4">HDW17A</strain>
    </source>
</reference>
<evidence type="ECO:0000313" key="4">
    <source>
        <dbReference type="Proteomes" id="UP000500890"/>
    </source>
</evidence>
<dbReference type="Pfam" id="PF04892">
    <property type="entry name" value="VanZ"/>
    <property type="match status" value="1"/>
</dbReference>
<dbReference type="RefSeq" id="WP_166008192.1">
    <property type="nucleotide sequence ID" value="NZ_CP049886.1"/>
</dbReference>
<dbReference type="KEGG" id="vah:G7081_06845"/>
<evidence type="ECO:0000256" key="1">
    <source>
        <dbReference type="SAM" id="Phobius"/>
    </source>
</evidence>
<evidence type="ECO:0000313" key="3">
    <source>
        <dbReference type="EMBL" id="QIL46804.1"/>
    </source>
</evidence>
<gene>
    <name evidence="3" type="ORF">G7081_06845</name>
</gene>
<feature type="transmembrane region" description="Helical" evidence="1">
    <location>
        <begin position="65"/>
        <end position="83"/>
    </location>
</feature>
<feature type="domain" description="VanZ-like" evidence="2">
    <location>
        <begin position="13"/>
        <end position="136"/>
    </location>
</feature>
<feature type="transmembrane region" description="Helical" evidence="1">
    <location>
        <begin position="88"/>
        <end position="107"/>
    </location>
</feature>
<dbReference type="AlphaFoldDB" id="A0A6G8ANZ6"/>
<keyword evidence="1" id="KW-1133">Transmembrane helix</keyword>
<keyword evidence="4" id="KW-1185">Reference proteome</keyword>
<feature type="transmembrane region" description="Helical" evidence="1">
    <location>
        <begin position="7"/>
        <end position="28"/>
    </location>
</feature>
<sequence>MGKTTTAARILLVSYIVTIVWIILFKMVGSLDGFREMFYSQPHHVNWIPFKESVIVNHHLQTREIIDNLLIFLPFGGLLALGFKKMNIFKVTGIVMVFTVAVELLQYTFGLGRADITDVLMNTLGAVLGYLIYRLLKAVFPSSKTDRVLVIAGLSLFSVILVGLLIIVAFN</sequence>
<proteinExistence type="predicted"/>
<accession>A0A6G8ANZ6</accession>
<dbReference type="Proteomes" id="UP000500890">
    <property type="component" value="Chromosome"/>
</dbReference>
<organism evidence="3 4">
    <name type="scientific">Vagococcus coleopterorum</name>
    <dbReference type="NCBI Taxonomy" id="2714946"/>
    <lineage>
        <taxon>Bacteria</taxon>
        <taxon>Bacillati</taxon>
        <taxon>Bacillota</taxon>
        <taxon>Bacilli</taxon>
        <taxon>Lactobacillales</taxon>
        <taxon>Enterococcaceae</taxon>
        <taxon>Vagococcus</taxon>
    </lineage>
</organism>
<dbReference type="PANTHER" id="PTHR36834">
    <property type="entry name" value="MEMBRANE PROTEIN-RELATED"/>
    <property type="match status" value="1"/>
</dbReference>
<name>A0A6G8ANZ6_9ENTE</name>
<protein>
    <submittedName>
        <fullName evidence="3">VanZ family protein</fullName>
    </submittedName>
</protein>
<dbReference type="InterPro" id="IPR053150">
    <property type="entry name" value="Teicoplanin_resist-assoc"/>
</dbReference>
<dbReference type="EMBL" id="CP049886">
    <property type="protein sequence ID" value="QIL46804.1"/>
    <property type="molecule type" value="Genomic_DNA"/>
</dbReference>
<keyword evidence="1" id="KW-0472">Membrane</keyword>